<dbReference type="Gene3D" id="1.25.10.10">
    <property type="entry name" value="Leucine-rich Repeat Variant"/>
    <property type="match status" value="1"/>
</dbReference>
<comment type="similarity">
    <text evidence="8">Belongs to the binding-protein-dependent transport system permease family. LivHM subfamily.</text>
</comment>
<feature type="transmembrane region" description="Helical" evidence="9">
    <location>
        <begin position="375"/>
        <end position="392"/>
    </location>
</feature>
<keyword evidence="3" id="KW-1003">Cell membrane</keyword>
<dbReference type="PANTHER" id="PTHR11795:SF447">
    <property type="entry name" value="ABC TRANSPORTER PERMEASE PROTEIN"/>
    <property type="match status" value="1"/>
</dbReference>
<organism evidence="11 12">
    <name type="scientific">Pseudomonas schmalbachii</name>
    <dbReference type="NCBI Taxonomy" id="2816993"/>
    <lineage>
        <taxon>Bacteria</taxon>
        <taxon>Pseudomonadati</taxon>
        <taxon>Pseudomonadota</taxon>
        <taxon>Gammaproteobacteria</taxon>
        <taxon>Pseudomonadales</taxon>
        <taxon>Pseudomonadaceae</taxon>
        <taxon>Pseudomonas</taxon>
    </lineage>
</organism>
<evidence type="ECO:0000256" key="8">
    <source>
        <dbReference type="ARBA" id="ARBA00037998"/>
    </source>
</evidence>
<feature type="transmembrane region" description="Helical" evidence="9">
    <location>
        <begin position="291"/>
        <end position="311"/>
    </location>
</feature>
<dbReference type="PANTHER" id="PTHR11795">
    <property type="entry name" value="BRANCHED-CHAIN AMINO ACID TRANSPORT SYSTEM PERMEASE PROTEIN LIVH"/>
    <property type="match status" value="1"/>
</dbReference>
<keyword evidence="10" id="KW-0732">Signal</keyword>
<dbReference type="SUPFAM" id="SSF48371">
    <property type="entry name" value="ARM repeat"/>
    <property type="match status" value="1"/>
</dbReference>
<evidence type="ECO:0000256" key="5">
    <source>
        <dbReference type="ARBA" id="ARBA00022970"/>
    </source>
</evidence>
<protein>
    <submittedName>
        <fullName evidence="11">Urea ABC transporter permease subunit UrtB</fullName>
    </submittedName>
</protein>
<evidence type="ECO:0000313" key="12">
    <source>
        <dbReference type="Proteomes" id="UP000669060"/>
    </source>
</evidence>
<dbReference type="Pfam" id="PF13646">
    <property type="entry name" value="HEAT_2"/>
    <property type="match status" value="1"/>
</dbReference>
<dbReference type="NCBIfam" id="TIGR03409">
    <property type="entry name" value="urea_trans_UrtB"/>
    <property type="match status" value="1"/>
</dbReference>
<feature type="transmembrane region" description="Helical" evidence="9">
    <location>
        <begin position="238"/>
        <end position="259"/>
    </location>
</feature>
<evidence type="ECO:0000256" key="6">
    <source>
        <dbReference type="ARBA" id="ARBA00022989"/>
    </source>
</evidence>
<reference evidence="11 12" key="1">
    <citation type="submission" date="2020-12" db="EMBL/GenBank/DDBJ databases">
        <title>Pseudomonas schmalbachii sp. nov. isolated from millipede gut.</title>
        <authorList>
            <person name="Shelomi M."/>
        </authorList>
    </citation>
    <scope>NUCLEOTIDE SEQUENCE [LARGE SCALE GENOMIC DNA]</scope>
    <source>
        <strain evidence="11 12">Milli4</strain>
    </source>
</reference>
<dbReference type="InterPro" id="IPR017779">
    <property type="entry name" value="ABC_UrtB_bac"/>
</dbReference>
<feature type="transmembrane region" description="Helical" evidence="9">
    <location>
        <begin position="489"/>
        <end position="508"/>
    </location>
</feature>
<evidence type="ECO:0000256" key="9">
    <source>
        <dbReference type="SAM" id="Phobius"/>
    </source>
</evidence>
<keyword evidence="6 9" id="KW-1133">Transmembrane helix</keyword>
<accession>A0ABS3TUV1</accession>
<dbReference type="InterPro" id="IPR001851">
    <property type="entry name" value="ABC_transp_permease"/>
</dbReference>
<proteinExistence type="inferred from homology"/>
<keyword evidence="7 9" id="KW-0472">Membrane</keyword>
<dbReference type="CDD" id="cd06582">
    <property type="entry name" value="TM_PBP1_LivH_like"/>
    <property type="match status" value="1"/>
</dbReference>
<sequence>MTRLIQTCALLLVVLLSIPALATPAQDFTSADSSSQARLLESWAAAPDAARLGFLIALQSGRVAIDAQGQPFLLGDDGSYHATEGDIAPDGEPQKLRLNNRLRGLLNTALASHRLVAHDTRVRLDAARQLQKSAKPAQRTLLEQRIAVEVEAGVKDALQLALANLQLADADPQVRLSAVRLLGESGDPLARTRLENLLDPAVEPDDSVRTAAATSLGQVKRRLLVGELLGQAFSGLSLGSILLLAALGLAITYGLLGVINMAHGEMLMLGAYTTYVVQLICQRYVPGLLELYPLLALPVAFCVTAAIGMALERTVIRHLYGRPLETLLATWGISLVLIQLVRVLFGAQNVEVANPAWLSGGIQVLPNLVLPWNRIVIIGFALCVLALTWLLLNRTRLGLNVRAVTQNRNMAACCGVPTGRVDMLAFGLGSGIAGLGGVALSQVGNVGPDLGQSYIIDSFLVVVLGGVGQLAGSVFAAFGLGVANKILEPQIGAVLGKILILALIILFIQKRPQGLFALKGRVID</sequence>
<name>A0ABS3TUV1_9PSED</name>
<dbReference type="InterPro" id="IPR052157">
    <property type="entry name" value="BCAA_transport_permease"/>
</dbReference>
<gene>
    <name evidence="11" type="primary">urtB</name>
    <name evidence="11" type="ORF">JFY56_16940</name>
</gene>
<dbReference type="InterPro" id="IPR011989">
    <property type="entry name" value="ARM-like"/>
</dbReference>
<evidence type="ECO:0000256" key="7">
    <source>
        <dbReference type="ARBA" id="ARBA00023136"/>
    </source>
</evidence>
<evidence type="ECO:0000256" key="2">
    <source>
        <dbReference type="ARBA" id="ARBA00022448"/>
    </source>
</evidence>
<keyword evidence="4 9" id="KW-0812">Transmembrane</keyword>
<evidence type="ECO:0000256" key="10">
    <source>
        <dbReference type="SAM" id="SignalP"/>
    </source>
</evidence>
<evidence type="ECO:0000256" key="3">
    <source>
        <dbReference type="ARBA" id="ARBA00022475"/>
    </source>
</evidence>
<feature type="transmembrane region" description="Helical" evidence="9">
    <location>
        <begin position="459"/>
        <end position="483"/>
    </location>
</feature>
<dbReference type="RefSeq" id="WP_208315125.1">
    <property type="nucleotide sequence ID" value="NZ_JAELYA010000006.1"/>
</dbReference>
<feature type="transmembrane region" description="Helical" evidence="9">
    <location>
        <begin position="323"/>
        <end position="345"/>
    </location>
</feature>
<evidence type="ECO:0000313" key="11">
    <source>
        <dbReference type="EMBL" id="MBO3276913.1"/>
    </source>
</evidence>
<comment type="caution">
    <text evidence="11">The sequence shown here is derived from an EMBL/GenBank/DDBJ whole genome shotgun (WGS) entry which is preliminary data.</text>
</comment>
<feature type="chain" id="PRO_5047093832" evidence="10">
    <location>
        <begin position="23"/>
        <end position="524"/>
    </location>
</feature>
<dbReference type="InterPro" id="IPR016024">
    <property type="entry name" value="ARM-type_fold"/>
</dbReference>
<dbReference type="Proteomes" id="UP000669060">
    <property type="component" value="Unassembled WGS sequence"/>
</dbReference>
<comment type="subcellular location">
    <subcellularLocation>
        <location evidence="1">Cell inner membrane</location>
        <topology evidence="1">Multi-pass membrane protein</topology>
    </subcellularLocation>
</comment>
<keyword evidence="2" id="KW-0813">Transport</keyword>
<feature type="signal peptide" evidence="10">
    <location>
        <begin position="1"/>
        <end position="22"/>
    </location>
</feature>
<dbReference type="EMBL" id="JAELYA010000006">
    <property type="protein sequence ID" value="MBO3276913.1"/>
    <property type="molecule type" value="Genomic_DNA"/>
</dbReference>
<evidence type="ECO:0000256" key="4">
    <source>
        <dbReference type="ARBA" id="ARBA00022692"/>
    </source>
</evidence>
<evidence type="ECO:0000256" key="1">
    <source>
        <dbReference type="ARBA" id="ARBA00004429"/>
    </source>
</evidence>
<keyword evidence="5" id="KW-0029">Amino-acid transport</keyword>
<feature type="transmembrane region" description="Helical" evidence="9">
    <location>
        <begin position="266"/>
        <end position="285"/>
    </location>
</feature>
<dbReference type="Pfam" id="PF02653">
    <property type="entry name" value="BPD_transp_2"/>
    <property type="match status" value="1"/>
</dbReference>
<keyword evidence="12" id="KW-1185">Reference proteome</keyword>